<comment type="caution">
    <text evidence="1">The sequence shown here is derived from an EMBL/GenBank/DDBJ whole genome shotgun (WGS) entry which is preliminary data.</text>
</comment>
<gene>
    <name evidence="1" type="primary">TSR1</name>
    <name evidence="1" type="ORF">LOY88_003320</name>
</gene>
<dbReference type="EMBL" id="JALBCA010000043">
    <property type="protein sequence ID" value="KAI2386939.1"/>
    <property type="molecule type" value="Genomic_DNA"/>
</dbReference>
<proteinExistence type="predicted"/>
<organism evidence="1">
    <name type="scientific">Ophidiomyces ophidiicola</name>
    <dbReference type="NCBI Taxonomy" id="1387563"/>
    <lineage>
        <taxon>Eukaryota</taxon>
        <taxon>Fungi</taxon>
        <taxon>Dikarya</taxon>
        <taxon>Ascomycota</taxon>
        <taxon>Pezizomycotina</taxon>
        <taxon>Eurotiomycetes</taxon>
        <taxon>Eurotiomycetidae</taxon>
        <taxon>Onygenales</taxon>
        <taxon>Onygenaceae</taxon>
        <taxon>Ophidiomyces</taxon>
    </lineage>
</organism>
<name>A0ACB8UWS1_9EURO</name>
<accession>A0ACB8UWS1</accession>
<reference evidence="1" key="1">
    <citation type="journal article" date="2022" name="bioRxiv">
        <title>Population genetic analysis of Ophidiomyces ophidiicola, the causative agent of snake fungal disease, indicates recent introductions to the USA.</title>
        <authorList>
            <person name="Ladner J.T."/>
            <person name="Palmer J.M."/>
            <person name="Ettinger C.L."/>
            <person name="Stajich J.E."/>
            <person name="Farrell T.M."/>
            <person name="Glorioso B.M."/>
            <person name="Lawson B."/>
            <person name="Price S.J."/>
            <person name="Stengle A.G."/>
            <person name="Grear D.A."/>
            <person name="Lorch J.M."/>
        </authorList>
    </citation>
    <scope>NUCLEOTIDE SEQUENCE</scope>
    <source>
        <strain evidence="1">NWHC 24266-5</strain>
    </source>
</reference>
<evidence type="ECO:0000313" key="1">
    <source>
        <dbReference type="EMBL" id="KAI2386939.1"/>
    </source>
</evidence>
<sequence>MAPVAVPTQHHHRSTTKHAHKSFKSKHSTKGALKDLHKGKVELRGKGIRKPAHQQMMSKLERRNQARQKQRMKRQVKADATSVFSGQIGAPRHIAVVPISASINIEEAVSMLAQSVDIPGQNVHGGLCRVRIDRFKQSVLFIPGTGDLIGILDICRLADFVLFVLPTDENLDDKSQLLFRAVESQGISNVIVAVQGLDKVNPPKRRPQVLSSIKTLVNRFFPTVEKLHSLDSRQECSNVVRNICTATPKGINWREDRSWMLIESIQWPETNDESGQVSITGIVRGKGLKADRLVHIPGWGDYQISSILPASLQNKDNSMNIDSDWTVTPLDEPSADADDLAVVAPEDVFMDEEMMPTTDMERKGVLLDDHHYFSDDDYEEETSRKPRRLPKGTSSYQAAWYLDDVSDSGSDIVDNMYEDDQEMELDEDAGPEDGVFLNHGSGDGMTEAGPSEYPQSEMFLDPSPDEEAKQIEEYRASRKRDESDDLEFPDEIELHPNTLARERLARYRGLKSLKTSIWEKEEDRPHEPENWRRLLQVADYKGSRNQCIREALAGGVTPGTRVNVILCDVPLRLRQKVPSPLSLFSLLRHEHKHSVVNINMILNSTVEEPLKSKEELIIQYGPRRMIINPLFSAPGTTPNNVHKFDRFLHPGRNTVATYIGPISWGSIPVLVFRRTSIPDPEVLEGNETHAMINSLQLIGTGTTMTPDHGRVVAKRIILTGHPFKIHRKVVTVRYMFFNAEDVNWFKALQLWTKRGRSGYIKESLGTHGYFKATFDAKINPQDAIGISLYKRVFPRQAKEWTDEA</sequence>
<protein>
    <submittedName>
        <fullName evidence="1">Ribosome biogenesis protein tsr1</fullName>
    </submittedName>
</protein>